<dbReference type="AlphaFoldDB" id="A0A1G1Z903"/>
<feature type="binding site" evidence="3">
    <location>
        <begin position="18"/>
        <end position="21"/>
    </location>
    <ligand>
        <name>substrate</name>
    </ligand>
</feature>
<dbReference type="HAMAP" id="MF_01139">
    <property type="entry name" value="ISPT"/>
    <property type="match status" value="1"/>
</dbReference>
<feature type="binding site" evidence="3">
    <location>
        <position position="17"/>
    </location>
    <ligand>
        <name>Mg(2+)</name>
        <dbReference type="ChEBI" id="CHEBI:18420"/>
    </ligand>
</feature>
<dbReference type="InterPro" id="IPR001441">
    <property type="entry name" value="UPP_synth-like"/>
</dbReference>
<dbReference type="EC" id="2.5.1.-" evidence="3"/>
<dbReference type="Pfam" id="PF01255">
    <property type="entry name" value="Prenyltransf"/>
    <property type="match status" value="1"/>
</dbReference>
<dbReference type="Gene3D" id="3.40.1180.10">
    <property type="entry name" value="Decaprenyl diphosphate synthase-like"/>
    <property type="match status" value="1"/>
</dbReference>
<evidence type="ECO:0000256" key="1">
    <source>
        <dbReference type="ARBA" id="ARBA00022679"/>
    </source>
</evidence>
<organism evidence="4 5">
    <name type="scientific">Candidatus Colwellbacteria bacterium RIFCSPLOWO2_02_FULL_45_11</name>
    <dbReference type="NCBI Taxonomy" id="1797692"/>
    <lineage>
        <taxon>Bacteria</taxon>
        <taxon>Candidatus Colwelliibacteriota</taxon>
    </lineage>
</organism>
<dbReference type="SUPFAM" id="SSF64005">
    <property type="entry name" value="Undecaprenyl diphosphate synthase"/>
    <property type="match status" value="1"/>
</dbReference>
<evidence type="ECO:0000256" key="3">
    <source>
        <dbReference type="HAMAP-Rule" id="MF_01139"/>
    </source>
</evidence>
<dbReference type="STRING" id="1797692.A3I33_02150"/>
<keyword evidence="3" id="KW-0460">Magnesium</keyword>
<keyword evidence="1 3" id="KW-0808">Transferase</keyword>
<proteinExistence type="inferred from homology"/>
<comment type="similarity">
    <text evidence="2">Belongs to the UPP synthase family. Z-FPP synthase subfamily.</text>
</comment>
<dbReference type="PANTHER" id="PTHR10291:SF43">
    <property type="entry name" value="DEHYDRODOLICHYL DIPHOSPHATE SYNTHASE COMPLEX SUBUNIT DHDDS"/>
    <property type="match status" value="1"/>
</dbReference>
<accession>A0A1G1Z903</accession>
<comment type="caution">
    <text evidence="4">The sequence shown here is derived from an EMBL/GenBank/DDBJ whole genome shotgun (WGS) entry which is preliminary data.</text>
</comment>
<keyword evidence="3" id="KW-0479">Metal-binding</keyword>
<dbReference type="InterPro" id="IPR036424">
    <property type="entry name" value="UPP_synth-like_sf"/>
</dbReference>
<evidence type="ECO:0000313" key="4">
    <source>
        <dbReference type="EMBL" id="OGY60899.1"/>
    </source>
</evidence>
<dbReference type="CDD" id="cd00475">
    <property type="entry name" value="Cis_IPPS"/>
    <property type="match status" value="1"/>
</dbReference>
<evidence type="ECO:0000313" key="5">
    <source>
        <dbReference type="Proteomes" id="UP000176544"/>
    </source>
</evidence>
<evidence type="ECO:0000256" key="2">
    <source>
        <dbReference type="ARBA" id="ARBA00038453"/>
    </source>
</evidence>
<feature type="binding site" evidence="3">
    <location>
        <position position="34"/>
    </location>
    <ligand>
        <name>substrate</name>
    </ligand>
</feature>
<comment type="subunit">
    <text evidence="3">Homodimer.</text>
</comment>
<feature type="active site" description="Proton acceptor" evidence="3">
    <location>
        <position position="66"/>
    </location>
</feature>
<comment type="function">
    <text evidence="3">Catalyzes the condensation of isopentenyl diphosphate (IPP) with allylic pyrophosphates generating different type of terpenoids.</text>
</comment>
<dbReference type="Proteomes" id="UP000176544">
    <property type="component" value="Unassembled WGS sequence"/>
</dbReference>
<dbReference type="GO" id="GO:0045547">
    <property type="term" value="F:ditrans,polycis-polyprenyl diphosphate synthase [(2E,6E)-farnesyl diphosphate specific] activity"/>
    <property type="evidence" value="ECO:0007669"/>
    <property type="project" value="TreeGrafter"/>
</dbReference>
<dbReference type="EMBL" id="MHJA01000021">
    <property type="protein sequence ID" value="OGY60899.1"/>
    <property type="molecule type" value="Genomic_DNA"/>
</dbReference>
<name>A0A1G1Z903_9BACT</name>
<dbReference type="GO" id="GO:0000287">
    <property type="term" value="F:magnesium ion binding"/>
    <property type="evidence" value="ECO:0007669"/>
    <property type="project" value="UniProtKB-UniRule"/>
</dbReference>
<feature type="binding site" evidence="3">
    <location>
        <position position="70"/>
    </location>
    <ligand>
        <name>substrate</name>
    </ligand>
</feature>
<gene>
    <name evidence="4" type="ORF">A3I33_02150</name>
</gene>
<feature type="binding site" evidence="3">
    <location>
        <begin position="63"/>
        <end position="65"/>
    </location>
    <ligand>
        <name>substrate</name>
    </ligand>
</feature>
<comment type="cofactor">
    <cofactor evidence="3">
        <name>Mg(2+)</name>
        <dbReference type="ChEBI" id="CHEBI:18420"/>
    </cofactor>
    <text evidence="3">Binds 2 magnesium ions per subunit.</text>
</comment>
<feature type="binding site" evidence="3">
    <location>
        <position position="22"/>
    </location>
    <ligand>
        <name>substrate</name>
    </ligand>
</feature>
<feature type="active site" evidence="3">
    <location>
        <position position="17"/>
    </location>
</feature>
<protein>
    <recommendedName>
        <fullName evidence="3">Isoprenyl transferase</fullName>
        <ecNumber evidence="3">2.5.1.-</ecNumber>
    </recommendedName>
</protein>
<sequence length="238" mass="27650">MNEESLLLPRHVAMILDGNRRWARKRSLRPWEGHFAGIGKNAEDVMQTAVDAGVKYVTLWVGSYDNLTKRSKTEITMLNKAYRQLIEKTLNDDRTYKNGIRIQFLGEWKKLLEPKTIELINRAHKKTAKHRRHVLTALAGYNGDREMLAAITSLKKEKKGGVSDAALHKHLWTANLPPVDLLIRTGVEEDPHNSTGFMMWHTRYSQYYFTNTLWPDFGRKEFLAALKDYSKRERRLGK</sequence>
<dbReference type="PANTHER" id="PTHR10291">
    <property type="entry name" value="DEHYDRODOLICHYL DIPHOSPHATE SYNTHASE FAMILY MEMBER"/>
    <property type="match status" value="1"/>
</dbReference>
<dbReference type="NCBIfam" id="TIGR00055">
    <property type="entry name" value="uppS"/>
    <property type="match status" value="1"/>
</dbReference>
<dbReference type="GO" id="GO:0016094">
    <property type="term" value="P:polyprenol biosynthetic process"/>
    <property type="evidence" value="ECO:0007669"/>
    <property type="project" value="TreeGrafter"/>
</dbReference>
<comment type="caution">
    <text evidence="3">Lacks conserved residue(s) required for the propagation of feature annotation.</text>
</comment>
<reference evidence="4 5" key="1">
    <citation type="journal article" date="2016" name="Nat. Commun.">
        <title>Thousands of microbial genomes shed light on interconnected biogeochemical processes in an aquifer system.</title>
        <authorList>
            <person name="Anantharaman K."/>
            <person name="Brown C.T."/>
            <person name="Hug L.A."/>
            <person name="Sharon I."/>
            <person name="Castelle C.J."/>
            <person name="Probst A.J."/>
            <person name="Thomas B.C."/>
            <person name="Singh A."/>
            <person name="Wilkins M.J."/>
            <person name="Karaoz U."/>
            <person name="Brodie E.L."/>
            <person name="Williams K.H."/>
            <person name="Hubbard S.S."/>
            <person name="Banfield J.F."/>
        </authorList>
    </citation>
    <scope>NUCLEOTIDE SEQUENCE [LARGE SCALE GENOMIC DNA]</scope>
</reference>
<feature type="binding site" evidence="3">
    <location>
        <position position="184"/>
    </location>
    <ligand>
        <name>substrate</name>
    </ligand>
</feature>